<dbReference type="InterPro" id="IPR036388">
    <property type="entry name" value="WH-like_DNA-bd_sf"/>
</dbReference>
<sequence length="172" mass="18712">MTATDQYADQYAGGAVTAEGDEIDESRVDSLVRLEAELGVFLRRGKRAMGARGRMLHPDLPPGGYMLLTWLAEHGPVRASALVDGLGLDKGAVSRMVQTIIDLGLLERHPDPADGRASLVSVTEKAREGLDRVARERRVRFNDRLAGWTPGEIDQLSAMLARYNEALEGQGS</sequence>
<gene>
    <name evidence="2" type="ORF">GCM10017579_32380</name>
</gene>
<dbReference type="SMART" id="SM00347">
    <property type="entry name" value="HTH_MARR"/>
    <property type="match status" value="1"/>
</dbReference>
<dbReference type="EMBL" id="BSEL01000006">
    <property type="protein sequence ID" value="GLJ69202.1"/>
    <property type="molecule type" value="Genomic_DNA"/>
</dbReference>
<dbReference type="InterPro" id="IPR036390">
    <property type="entry name" value="WH_DNA-bd_sf"/>
</dbReference>
<comment type="caution">
    <text evidence="2">The sequence shown here is derived from an EMBL/GenBank/DDBJ whole genome shotgun (WGS) entry which is preliminary data.</text>
</comment>
<dbReference type="Gene3D" id="1.10.10.10">
    <property type="entry name" value="Winged helix-like DNA-binding domain superfamily/Winged helix DNA-binding domain"/>
    <property type="match status" value="1"/>
</dbReference>
<accession>A0ABQ5SYE1</accession>
<dbReference type="PANTHER" id="PTHR33164">
    <property type="entry name" value="TRANSCRIPTIONAL REGULATOR, MARR FAMILY"/>
    <property type="match status" value="1"/>
</dbReference>
<reference evidence="2" key="1">
    <citation type="journal article" date="2014" name="Int. J. Syst. Evol. Microbiol.">
        <title>Complete genome of a new Firmicutes species belonging to the dominant human colonic microbiota ('Ruminococcus bicirculans') reveals two chromosomes and a selective capacity to utilize plant glucans.</title>
        <authorList>
            <consortium name="NISC Comparative Sequencing Program"/>
            <person name="Wegmann U."/>
            <person name="Louis P."/>
            <person name="Goesmann A."/>
            <person name="Henrissat B."/>
            <person name="Duncan S.H."/>
            <person name="Flint H.J."/>
        </authorList>
    </citation>
    <scope>NUCLEOTIDE SEQUENCE</scope>
    <source>
        <strain evidence="2">VKM Ac-1246</strain>
    </source>
</reference>
<protein>
    <submittedName>
        <fullName evidence="2">Transcriptional regulator</fullName>
    </submittedName>
</protein>
<feature type="domain" description="HTH marR-type" evidence="1">
    <location>
        <begin position="35"/>
        <end position="165"/>
    </location>
</feature>
<dbReference type="PROSITE" id="PS50995">
    <property type="entry name" value="HTH_MARR_2"/>
    <property type="match status" value="1"/>
</dbReference>
<name>A0ABQ5SYE1_9ACTN</name>
<dbReference type="Proteomes" id="UP001142292">
    <property type="component" value="Unassembled WGS sequence"/>
</dbReference>
<reference evidence="2" key="2">
    <citation type="submission" date="2023-01" db="EMBL/GenBank/DDBJ databases">
        <authorList>
            <person name="Sun Q."/>
            <person name="Evtushenko L."/>
        </authorList>
    </citation>
    <scope>NUCLEOTIDE SEQUENCE</scope>
    <source>
        <strain evidence="2">VKM Ac-1246</strain>
    </source>
</reference>
<dbReference type="RefSeq" id="WP_229788027.1">
    <property type="nucleotide sequence ID" value="NZ_BMRK01000021.1"/>
</dbReference>
<dbReference type="InterPro" id="IPR000835">
    <property type="entry name" value="HTH_MarR-typ"/>
</dbReference>
<organism evidence="2 3">
    <name type="scientific">Nocardioides luteus</name>
    <dbReference type="NCBI Taxonomy" id="1844"/>
    <lineage>
        <taxon>Bacteria</taxon>
        <taxon>Bacillati</taxon>
        <taxon>Actinomycetota</taxon>
        <taxon>Actinomycetes</taxon>
        <taxon>Propionibacteriales</taxon>
        <taxon>Nocardioidaceae</taxon>
        <taxon>Nocardioides</taxon>
    </lineage>
</organism>
<dbReference type="InterPro" id="IPR039422">
    <property type="entry name" value="MarR/SlyA-like"/>
</dbReference>
<keyword evidence="3" id="KW-1185">Reference proteome</keyword>
<evidence type="ECO:0000259" key="1">
    <source>
        <dbReference type="PROSITE" id="PS50995"/>
    </source>
</evidence>
<evidence type="ECO:0000313" key="2">
    <source>
        <dbReference type="EMBL" id="GLJ69202.1"/>
    </source>
</evidence>
<evidence type="ECO:0000313" key="3">
    <source>
        <dbReference type="Proteomes" id="UP001142292"/>
    </source>
</evidence>
<proteinExistence type="predicted"/>
<dbReference type="SUPFAM" id="SSF46785">
    <property type="entry name" value="Winged helix' DNA-binding domain"/>
    <property type="match status" value="1"/>
</dbReference>
<dbReference type="PANTHER" id="PTHR33164:SF57">
    <property type="entry name" value="MARR-FAMILY TRANSCRIPTIONAL REGULATOR"/>
    <property type="match status" value="1"/>
</dbReference>
<dbReference type="Pfam" id="PF12802">
    <property type="entry name" value="MarR_2"/>
    <property type="match status" value="1"/>
</dbReference>